<organism evidence="2 3">
    <name type="scientific">Amycolatopsis tolypomycina</name>
    <dbReference type="NCBI Taxonomy" id="208445"/>
    <lineage>
        <taxon>Bacteria</taxon>
        <taxon>Bacillati</taxon>
        <taxon>Actinomycetota</taxon>
        <taxon>Actinomycetes</taxon>
        <taxon>Pseudonocardiales</taxon>
        <taxon>Pseudonocardiaceae</taxon>
        <taxon>Amycolatopsis</taxon>
    </lineage>
</organism>
<dbReference type="AlphaFoldDB" id="A0A1H4SNP3"/>
<dbReference type="STRING" id="208445.SAMN04489727_3828"/>
<evidence type="ECO:0000313" key="2">
    <source>
        <dbReference type="EMBL" id="SEC45875.1"/>
    </source>
</evidence>
<dbReference type="InterPro" id="IPR039476">
    <property type="entry name" value="P2CMN_synthase_LarB"/>
</dbReference>
<dbReference type="GO" id="GO:0006189">
    <property type="term" value="P:'de novo' IMP biosynthetic process"/>
    <property type="evidence" value="ECO:0007669"/>
    <property type="project" value="InterPro"/>
</dbReference>
<dbReference type="PANTHER" id="PTHR43064:SF1">
    <property type="entry name" value="SLL1489 PROTEIN"/>
    <property type="match status" value="1"/>
</dbReference>
<feature type="domain" description="PurE" evidence="1">
    <location>
        <begin position="89"/>
        <end position="221"/>
    </location>
</feature>
<evidence type="ECO:0000259" key="1">
    <source>
        <dbReference type="SMART" id="SM01001"/>
    </source>
</evidence>
<dbReference type="Proteomes" id="UP000199622">
    <property type="component" value="Unassembled WGS sequence"/>
</dbReference>
<dbReference type="RefSeq" id="WP_091309156.1">
    <property type="nucleotide sequence ID" value="NZ_FNSO01000004.1"/>
</dbReference>
<dbReference type="GO" id="GO:0016787">
    <property type="term" value="F:hydrolase activity"/>
    <property type="evidence" value="ECO:0007669"/>
    <property type="project" value="InterPro"/>
</dbReference>
<dbReference type="Gene3D" id="3.40.50.1970">
    <property type="match status" value="1"/>
</dbReference>
<dbReference type="SMART" id="SM01001">
    <property type="entry name" value="AIRC"/>
    <property type="match status" value="1"/>
</dbReference>
<dbReference type="OrthoDB" id="9782511at2"/>
<evidence type="ECO:0000313" key="3">
    <source>
        <dbReference type="Proteomes" id="UP000199622"/>
    </source>
</evidence>
<keyword evidence="3" id="KW-1185">Reference proteome</keyword>
<dbReference type="NCBIfam" id="NF033503">
    <property type="entry name" value="LarB"/>
    <property type="match status" value="1"/>
</dbReference>
<name>A0A1H4SNP3_9PSEU</name>
<dbReference type="InterPro" id="IPR000031">
    <property type="entry name" value="PurE_dom"/>
</dbReference>
<proteinExistence type="predicted"/>
<protein>
    <recommendedName>
        <fullName evidence="1">PurE domain-containing protein</fullName>
    </recommendedName>
</protein>
<dbReference type="Pfam" id="PF00731">
    <property type="entry name" value="AIRC"/>
    <property type="match status" value="1"/>
</dbReference>
<dbReference type="SUPFAM" id="SSF52255">
    <property type="entry name" value="N5-CAIR mutase (phosphoribosylaminoimidazole carboxylase, PurE)"/>
    <property type="match status" value="1"/>
</dbReference>
<reference evidence="3" key="1">
    <citation type="submission" date="2016-10" db="EMBL/GenBank/DDBJ databases">
        <authorList>
            <person name="Varghese N."/>
            <person name="Submissions S."/>
        </authorList>
    </citation>
    <scope>NUCLEOTIDE SEQUENCE [LARGE SCALE GENOMIC DNA]</scope>
    <source>
        <strain evidence="3">DSM 44544</strain>
    </source>
</reference>
<dbReference type="EMBL" id="FNSO01000004">
    <property type="protein sequence ID" value="SEC45875.1"/>
    <property type="molecule type" value="Genomic_DNA"/>
</dbReference>
<dbReference type="PANTHER" id="PTHR43064">
    <property type="entry name" value="PHOSPHORIBOSYLAMINOIMIDAZOLE CARBOXYLASE-RELATED"/>
    <property type="match status" value="1"/>
</dbReference>
<gene>
    <name evidence="2" type="ORF">SAMN04489727_3828</name>
</gene>
<accession>A0A1H4SNP3</accession>
<sequence>MNTADLGFARVDVDREHRQGLPEVVYGPGKTPAQIAAIVRTLLTHNAGPVLVTRVEAEAARAVLADVPGGRYAPGARLLVWRPAAATGFTLAVAAAGTSDGPVAEEAAEVAAAVGLTVDTVTDVGVAGIHRLLAERDRLAAADAVIVVAGMEGALASAVGGLVACPVIAVPTSTGYGAGLEGVTALLAMHASCAAGITVVNIDSGFGAAMAAFRLAQVLRRPASGRPASGRPR</sequence>